<feature type="transmembrane region" description="Helical" evidence="6">
    <location>
        <begin position="29"/>
        <end position="53"/>
    </location>
</feature>
<accession>A0A1H8FNW0</accession>
<evidence type="ECO:0000313" key="9">
    <source>
        <dbReference type="Proteomes" id="UP000183002"/>
    </source>
</evidence>
<reference evidence="8 9" key="1">
    <citation type="submission" date="2016-10" db="EMBL/GenBank/DDBJ databases">
        <authorList>
            <person name="de Groot N.N."/>
        </authorList>
    </citation>
    <scope>NUCLEOTIDE SEQUENCE [LARGE SCALE GENOMIC DNA]</scope>
    <source>
        <strain evidence="8 9">CGMCC 1.10836</strain>
    </source>
</reference>
<dbReference type="EMBL" id="FOCO01000011">
    <property type="protein sequence ID" value="SEN33280.1"/>
    <property type="molecule type" value="Genomic_DNA"/>
</dbReference>
<feature type="transmembrane region" description="Helical" evidence="6">
    <location>
        <begin position="265"/>
        <end position="284"/>
    </location>
</feature>
<dbReference type="GO" id="GO:0016020">
    <property type="term" value="C:membrane"/>
    <property type="evidence" value="ECO:0007669"/>
    <property type="project" value="UniProtKB-SubCell"/>
</dbReference>
<evidence type="ECO:0000259" key="7">
    <source>
        <dbReference type="Pfam" id="PF00892"/>
    </source>
</evidence>
<keyword evidence="3 6" id="KW-0812">Transmembrane</keyword>
<dbReference type="AlphaFoldDB" id="A0A1H8FNW0"/>
<evidence type="ECO:0000256" key="2">
    <source>
        <dbReference type="ARBA" id="ARBA00007362"/>
    </source>
</evidence>
<feature type="transmembrane region" description="Helical" evidence="6">
    <location>
        <begin position="170"/>
        <end position="190"/>
    </location>
</feature>
<feature type="transmembrane region" description="Helical" evidence="6">
    <location>
        <begin position="117"/>
        <end position="137"/>
    </location>
</feature>
<evidence type="ECO:0000256" key="4">
    <source>
        <dbReference type="ARBA" id="ARBA00022989"/>
    </source>
</evidence>
<dbReference type="Proteomes" id="UP000183002">
    <property type="component" value="Unassembled WGS sequence"/>
</dbReference>
<sequence>MLIGRAWPPRYAGGMRSRPTPQITAQRPILGLMLGFIGVVIFGATLPATRIALTGFDPAFITFCRAFLAGLASATVLVAAGKRFPRADLGSFAVIGATLVFGFPGFANVAMQTVPASHGGIVLGVLPLLTAVFAALIGGEKPGVAFWAWGVLGAALVLGFTLRGGGFAPGIGHVWLLCAAVVSAFGYVVSGKLARRMPGWEVIAWALVLCLPLTGLGAAWAWEGGGVHAPPVKAYWALGYLAFGSMFAGFFFWNAGLAMGGIARVGQVQLLQTFVTLGISALILGEVVTPVMLGFAVAVAAVVWLGRRARIA</sequence>
<name>A0A1H8FNW0_9RHOB</name>
<keyword evidence="5 6" id="KW-0472">Membrane</keyword>
<feature type="transmembrane region" description="Helical" evidence="6">
    <location>
        <begin position="234"/>
        <end position="253"/>
    </location>
</feature>
<dbReference type="Pfam" id="PF00892">
    <property type="entry name" value="EamA"/>
    <property type="match status" value="2"/>
</dbReference>
<keyword evidence="9" id="KW-1185">Reference proteome</keyword>
<feature type="domain" description="EamA" evidence="7">
    <location>
        <begin position="171"/>
        <end position="304"/>
    </location>
</feature>
<protein>
    <submittedName>
        <fullName evidence="8">EamA-like transporter family protein</fullName>
    </submittedName>
</protein>
<dbReference type="InterPro" id="IPR037185">
    <property type="entry name" value="EmrE-like"/>
</dbReference>
<dbReference type="PANTHER" id="PTHR32322:SF2">
    <property type="entry name" value="EAMA DOMAIN-CONTAINING PROTEIN"/>
    <property type="match status" value="1"/>
</dbReference>
<dbReference type="InterPro" id="IPR050638">
    <property type="entry name" value="AA-Vitamin_Transporters"/>
</dbReference>
<evidence type="ECO:0000256" key="5">
    <source>
        <dbReference type="ARBA" id="ARBA00023136"/>
    </source>
</evidence>
<evidence type="ECO:0000313" key="8">
    <source>
        <dbReference type="EMBL" id="SEN33280.1"/>
    </source>
</evidence>
<feature type="transmembrane region" description="Helical" evidence="6">
    <location>
        <begin position="92"/>
        <end position="111"/>
    </location>
</feature>
<evidence type="ECO:0000256" key="1">
    <source>
        <dbReference type="ARBA" id="ARBA00004141"/>
    </source>
</evidence>
<feature type="transmembrane region" description="Helical" evidence="6">
    <location>
        <begin position="202"/>
        <end position="222"/>
    </location>
</feature>
<dbReference type="InterPro" id="IPR000620">
    <property type="entry name" value="EamA_dom"/>
</dbReference>
<evidence type="ECO:0000256" key="3">
    <source>
        <dbReference type="ARBA" id="ARBA00022692"/>
    </source>
</evidence>
<dbReference type="SUPFAM" id="SSF103481">
    <property type="entry name" value="Multidrug resistance efflux transporter EmrE"/>
    <property type="match status" value="1"/>
</dbReference>
<comment type="similarity">
    <text evidence="2">Belongs to the EamA transporter family.</text>
</comment>
<evidence type="ECO:0000256" key="6">
    <source>
        <dbReference type="SAM" id="Phobius"/>
    </source>
</evidence>
<feature type="transmembrane region" description="Helical" evidence="6">
    <location>
        <begin position="144"/>
        <end position="164"/>
    </location>
</feature>
<feature type="domain" description="EamA" evidence="7">
    <location>
        <begin position="30"/>
        <end position="155"/>
    </location>
</feature>
<dbReference type="PANTHER" id="PTHR32322">
    <property type="entry name" value="INNER MEMBRANE TRANSPORTER"/>
    <property type="match status" value="1"/>
</dbReference>
<keyword evidence="4 6" id="KW-1133">Transmembrane helix</keyword>
<proteinExistence type="inferred from homology"/>
<feature type="transmembrane region" description="Helical" evidence="6">
    <location>
        <begin position="59"/>
        <end position="80"/>
    </location>
</feature>
<comment type="subcellular location">
    <subcellularLocation>
        <location evidence="1">Membrane</location>
        <topology evidence="1">Multi-pass membrane protein</topology>
    </subcellularLocation>
</comment>
<feature type="transmembrane region" description="Helical" evidence="6">
    <location>
        <begin position="290"/>
        <end position="306"/>
    </location>
</feature>
<organism evidence="8 9">
    <name type="scientific">Pseudorhodobacter antarcticus</name>
    <dbReference type="NCBI Taxonomy" id="1077947"/>
    <lineage>
        <taxon>Bacteria</taxon>
        <taxon>Pseudomonadati</taxon>
        <taxon>Pseudomonadota</taxon>
        <taxon>Alphaproteobacteria</taxon>
        <taxon>Rhodobacterales</taxon>
        <taxon>Paracoccaceae</taxon>
        <taxon>Pseudorhodobacter</taxon>
    </lineage>
</organism>
<gene>
    <name evidence="8" type="ORF">SAMN05216227_101173</name>
</gene>